<organism evidence="1 2">
    <name type="scientific">Spirosoma pollinicola</name>
    <dbReference type="NCBI Taxonomy" id="2057025"/>
    <lineage>
        <taxon>Bacteria</taxon>
        <taxon>Pseudomonadati</taxon>
        <taxon>Bacteroidota</taxon>
        <taxon>Cytophagia</taxon>
        <taxon>Cytophagales</taxon>
        <taxon>Cytophagaceae</taxon>
        <taxon>Spirosoma</taxon>
    </lineage>
</organism>
<reference evidence="1 2" key="1">
    <citation type="submission" date="2017-11" db="EMBL/GenBank/DDBJ databases">
        <title>Taxonomic description and genome sequences of Spirosoma HA7 sp. nov., isolated from pollen microhabitat of Corylus avellana.</title>
        <authorList>
            <person name="Ambika Manirajan B."/>
            <person name="Suarez C."/>
            <person name="Ratering S."/>
            <person name="Geissler-Plaum R."/>
            <person name="Cardinale M."/>
            <person name="Sylvia S."/>
        </authorList>
    </citation>
    <scope>NUCLEOTIDE SEQUENCE [LARGE SCALE GENOMIC DNA]</scope>
    <source>
        <strain evidence="1 2">HA7</strain>
    </source>
</reference>
<dbReference type="RefSeq" id="WP_100993561.1">
    <property type="nucleotide sequence ID" value="NZ_CP025096.1"/>
</dbReference>
<evidence type="ECO:0000313" key="2">
    <source>
        <dbReference type="Proteomes" id="UP000232883"/>
    </source>
</evidence>
<gene>
    <name evidence="1" type="ORF">CWM47_37470</name>
</gene>
<evidence type="ECO:0000313" key="1">
    <source>
        <dbReference type="EMBL" id="AUD07017.1"/>
    </source>
</evidence>
<dbReference type="KEGG" id="spir:CWM47_37470"/>
<name>A0A2K8ZAV6_9BACT</name>
<dbReference type="EMBL" id="CP025096">
    <property type="protein sequence ID" value="AUD07017.1"/>
    <property type="molecule type" value="Genomic_DNA"/>
</dbReference>
<dbReference type="OrthoDB" id="965041at2"/>
<sequence>MELETPKEFIRQLADEWVSLELPGVDFAYADCIKIIDGLLTTIQDQQRTRQTFTAILDQAAELAKSSLWVEREVKFEILAHSIGREELLALELKHAPILDDQTLDLYNARKRRFTSTN</sequence>
<keyword evidence="2" id="KW-1185">Reference proteome</keyword>
<accession>A0A2K8ZAV6</accession>
<dbReference type="AlphaFoldDB" id="A0A2K8ZAV6"/>
<proteinExistence type="predicted"/>
<dbReference type="Proteomes" id="UP000232883">
    <property type="component" value="Chromosome"/>
</dbReference>
<protein>
    <submittedName>
        <fullName evidence="1">Uncharacterized protein</fullName>
    </submittedName>
</protein>